<dbReference type="InterPro" id="IPR051372">
    <property type="entry name" value="CWC21"/>
</dbReference>
<evidence type="ECO:0000256" key="6">
    <source>
        <dbReference type="ARBA" id="ARBA00023187"/>
    </source>
</evidence>
<dbReference type="PANTHER" id="PTHR36562:SF5">
    <property type="entry name" value="SERINE_ARGININE REPETITIVE MATRIX 2"/>
    <property type="match status" value="1"/>
</dbReference>
<sequence length="235" mass="27543">MSYNGIGLPSAKGSSTSGFIQRNLGNLKSHSNSKYSAQSNKYEHRKQLKLTNEKNELKLKQRLNFKGDEEIINHEKKRLLEVKCLEYRDKLEEAAELQGDEPVDEDAIDEQVNKYRQQLLKLLDEDPEYLVKGTVKRSRDGRVSKESLRKNNFDLHNMTRQKELENQRFSEAFRLENNESEIQKPNPDRELQTQVSKDETIEQERKPVYQRVSVERTYNSTTSGERKASKEDIDY</sequence>
<feature type="region of interest" description="Disordered" evidence="8">
    <location>
        <begin position="178"/>
        <end position="235"/>
    </location>
</feature>
<feature type="domain" description="CWF21" evidence="9">
    <location>
        <begin position="72"/>
        <end position="124"/>
    </location>
</feature>
<feature type="compositionally biased region" description="Basic and acidic residues" evidence="8">
    <location>
        <begin position="224"/>
        <end position="235"/>
    </location>
</feature>
<dbReference type="PANTHER" id="PTHR36562">
    <property type="entry name" value="SERINE/ARGININE REPETITIVE MATRIX 2"/>
    <property type="match status" value="1"/>
</dbReference>
<evidence type="ECO:0000256" key="7">
    <source>
        <dbReference type="ARBA" id="ARBA00023242"/>
    </source>
</evidence>
<dbReference type="Gene3D" id="6.10.140.420">
    <property type="match status" value="1"/>
</dbReference>
<comment type="similarity">
    <text evidence="2">Belongs to the CWC21 family.</text>
</comment>
<dbReference type="EMBL" id="BTFZ01000002">
    <property type="protein sequence ID" value="GMM34368.1"/>
    <property type="molecule type" value="Genomic_DNA"/>
</dbReference>
<evidence type="ECO:0000313" key="11">
    <source>
        <dbReference type="Proteomes" id="UP001360560"/>
    </source>
</evidence>
<evidence type="ECO:0000256" key="4">
    <source>
        <dbReference type="ARBA" id="ARBA00022664"/>
    </source>
</evidence>
<dbReference type="InterPro" id="IPR013170">
    <property type="entry name" value="mRNA_splic_Cwf21_dom"/>
</dbReference>
<keyword evidence="5" id="KW-0747">Spliceosome</keyword>
<feature type="compositionally biased region" description="Basic and acidic residues" evidence="8">
    <location>
        <begin position="186"/>
        <end position="207"/>
    </location>
</feature>
<evidence type="ECO:0000256" key="5">
    <source>
        <dbReference type="ARBA" id="ARBA00022728"/>
    </source>
</evidence>
<evidence type="ECO:0000313" key="10">
    <source>
        <dbReference type="EMBL" id="GMM34368.1"/>
    </source>
</evidence>
<evidence type="ECO:0000256" key="8">
    <source>
        <dbReference type="SAM" id="MobiDB-lite"/>
    </source>
</evidence>
<keyword evidence="6" id="KW-0508">mRNA splicing</keyword>
<dbReference type="GO" id="GO:0005681">
    <property type="term" value="C:spliceosomal complex"/>
    <property type="evidence" value="ECO:0007669"/>
    <property type="project" value="UniProtKB-KW"/>
</dbReference>
<comment type="subcellular location">
    <subcellularLocation>
        <location evidence="1">Nucleus</location>
    </subcellularLocation>
</comment>
<dbReference type="Pfam" id="PF08312">
    <property type="entry name" value="cwf21"/>
    <property type="match status" value="1"/>
</dbReference>
<keyword evidence="11" id="KW-1185">Reference proteome</keyword>
<organism evidence="10 11">
    <name type="scientific">Saccharomycopsis crataegensis</name>
    <dbReference type="NCBI Taxonomy" id="43959"/>
    <lineage>
        <taxon>Eukaryota</taxon>
        <taxon>Fungi</taxon>
        <taxon>Dikarya</taxon>
        <taxon>Ascomycota</taxon>
        <taxon>Saccharomycotina</taxon>
        <taxon>Saccharomycetes</taxon>
        <taxon>Saccharomycopsidaceae</taxon>
        <taxon>Saccharomycopsis</taxon>
    </lineage>
</organism>
<feature type="compositionally biased region" description="Polar residues" evidence="8">
    <location>
        <begin position="12"/>
        <end position="40"/>
    </location>
</feature>
<accession>A0AAV5QHP8</accession>
<evidence type="ECO:0000259" key="9">
    <source>
        <dbReference type="SMART" id="SM01115"/>
    </source>
</evidence>
<dbReference type="RefSeq" id="XP_064851368.1">
    <property type="nucleotide sequence ID" value="XM_064995296.1"/>
</dbReference>
<dbReference type="GO" id="GO:0008380">
    <property type="term" value="P:RNA splicing"/>
    <property type="evidence" value="ECO:0007669"/>
    <property type="project" value="UniProtKB-KW"/>
</dbReference>
<evidence type="ECO:0000256" key="2">
    <source>
        <dbReference type="ARBA" id="ARBA00005954"/>
    </source>
</evidence>
<evidence type="ECO:0000256" key="3">
    <source>
        <dbReference type="ARBA" id="ARBA00020641"/>
    </source>
</evidence>
<dbReference type="Proteomes" id="UP001360560">
    <property type="component" value="Unassembled WGS sequence"/>
</dbReference>
<reference evidence="10 11" key="1">
    <citation type="journal article" date="2023" name="Elife">
        <title>Identification of key yeast species and microbe-microbe interactions impacting larval growth of Drosophila in the wild.</title>
        <authorList>
            <person name="Mure A."/>
            <person name="Sugiura Y."/>
            <person name="Maeda R."/>
            <person name="Honda K."/>
            <person name="Sakurai N."/>
            <person name="Takahashi Y."/>
            <person name="Watada M."/>
            <person name="Katoh T."/>
            <person name="Gotoh A."/>
            <person name="Gotoh Y."/>
            <person name="Taniguchi I."/>
            <person name="Nakamura K."/>
            <person name="Hayashi T."/>
            <person name="Katayama T."/>
            <person name="Uemura T."/>
            <person name="Hattori Y."/>
        </authorList>
    </citation>
    <scope>NUCLEOTIDE SEQUENCE [LARGE SCALE GENOMIC DNA]</scope>
    <source>
        <strain evidence="10 11">SC-9</strain>
    </source>
</reference>
<feature type="region of interest" description="Disordered" evidence="8">
    <location>
        <begin position="1"/>
        <end position="42"/>
    </location>
</feature>
<evidence type="ECO:0000256" key="1">
    <source>
        <dbReference type="ARBA" id="ARBA00004123"/>
    </source>
</evidence>
<keyword evidence="4" id="KW-0507">mRNA processing</keyword>
<proteinExistence type="inferred from homology"/>
<name>A0AAV5QHP8_9ASCO</name>
<comment type="caution">
    <text evidence="10">The sequence shown here is derived from an EMBL/GenBank/DDBJ whole genome shotgun (WGS) entry which is preliminary data.</text>
</comment>
<dbReference type="CDD" id="cd21372">
    <property type="entry name" value="cwf21_CWC21-like"/>
    <property type="match status" value="1"/>
</dbReference>
<dbReference type="GO" id="GO:0006397">
    <property type="term" value="P:mRNA processing"/>
    <property type="evidence" value="ECO:0007669"/>
    <property type="project" value="UniProtKB-KW"/>
</dbReference>
<keyword evidence="7" id="KW-0539">Nucleus</keyword>
<protein>
    <recommendedName>
        <fullName evidence="3">Pre-mRNA-splicing factor CWC21</fullName>
    </recommendedName>
</protein>
<gene>
    <name evidence="10" type="ORF">DASC09_016930</name>
</gene>
<dbReference type="GeneID" id="90072347"/>
<dbReference type="AlphaFoldDB" id="A0AAV5QHP8"/>
<dbReference type="SMART" id="SM01115">
    <property type="entry name" value="cwf21"/>
    <property type="match status" value="1"/>
</dbReference>